<organism evidence="1 2">
    <name type="scientific">Trifolium medium</name>
    <dbReference type="NCBI Taxonomy" id="97028"/>
    <lineage>
        <taxon>Eukaryota</taxon>
        <taxon>Viridiplantae</taxon>
        <taxon>Streptophyta</taxon>
        <taxon>Embryophyta</taxon>
        <taxon>Tracheophyta</taxon>
        <taxon>Spermatophyta</taxon>
        <taxon>Magnoliopsida</taxon>
        <taxon>eudicotyledons</taxon>
        <taxon>Gunneridae</taxon>
        <taxon>Pentapetalae</taxon>
        <taxon>rosids</taxon>
        <taxon>fabids</taxon>
        <taxon>Fabales</taxon>
        <taxon>Fabaceae</taxon>
        <taxon>Papilionoideae</taxon>
        <taxon>50 kb inversion clade</taxon>
        <taxon>NPAAA clade</taxon>
        <taxon>Hologalegina</taxon>
        <taxon>IRL clade</taxon>
        <taxon>Trifolieae</taxon>
        <taxon>Trifolium</taxon>
    </lineage>
</organism>
<evidence type="ECO:0000313" key="2">
    <source>
        <dbReference type="Proteomes" id="UP000265520"/>
    </source>
</evidence>
<sequence length="83" mass="9641">MVTWCLWQNRNSWVWNEVKNTANEVALRAVHMYEEWLSINEVQQQNSNTVSVSAQIRRAATAESNSQAIQHVTAQIRWQKPCA</sequence>
<dbReference type="Proteomes" id="UP000265520">
    <property type="component" value="Unassembled WGS sequence"/>
</dbReference>
<proteinExistence type="predicted"/>
<reference evidence="1 2" key="1">
    <citation type="journal article" date="2018" name="Front. Plant Sci.">
        <title>Red Clover (Trifolium pratense) and Zigzag Clover (T. medium) - A Picture of Genomic Similarities and Differences.</title>
        <authorList>
            <person name="Dluhosova J."/>
            <person name="Istvanek J."/>
            <person name="Nedelnik J."/>
            <person name="Repkova J."/>
        </authorList>
    </citation>
    <scope>NUCLEOTIDE SEQUENCE [LARGE SCALE GENOMIC DNA]</scope>
    <source>
        <strain evidence="2">cv. 10/8</strain>
        <tissue evidence="1">Leaf</tissue>
    </source>
</reference>
<name>A0A392SHW1_9FABA</name>
<evidence type="ECO:0000313" key="1">
    <source>
        <dbReference type="EMBL" id="MCI48229.1"/>
    </source>
</evidence>
<comment type="caution">
    <text evidence="1">The sequence shown here is derived from an EMBL/GenBank/DDBJ whole genome shotgun (WGS) entry which is preliminary data.</text>
</comment>
<feature type="non-terminal residue" evidence="1">
    <location>
        <position position="83"/>
    </location>
</feature>
<dbReference type="AlphaFoldDB" id="A0A392SHW1"/>
<dbReference type="EMBL" id="LXQA010383397">
    <property type="protein sequence ID" value="MCI48229.1"/>
    <property type="molecule type" value="Genomic_DNA"/>
</dbReference>
<accession>A0A392SHW1</accession>
<keyword evidence="2" id="KW-1185">Reference proteome</keyword>
<protein>
    <submittedName>
        <fullName evidence="1">Uncharacterized protein</fullName>
    </submittedName>
</protein>